<dbReference type="InterPro" id="IPR007848">
    <property type="entry name" value="Small_mtfrase_dom"/>
</dbReference>
<dbReference type="AlphaFoldDB" id="A0A8J7CN82"/>
<feature type="binding site" evidence="5">
    <location>
        <position position="184"/>
    </location>
    <ligand>
        <name>S-adenosyl-L-methionine</name>
        <dbReference type="ChEBI" id="CHEBI:59789"/>
    </ligand>
</feature>
<keyword evidence="3 5" id="KW-0949">S-adenosyl-L-methionine</keyword>
<dbReference type="NCBIfam" id="TIGR03534">
    <property type="entry name" value="RF_mod_PrmC"/>
    <property type="match status" value="1"/>
</dbReference>
<evidence type="ECO:0000259" key="6">
    <source>
        <dbReference type="Pfam" id="PF05175"/>
    </source>
</evidence>
<evidence type="ECO:0000313" key="8">
    <source>
        <dbReference type="EMBL" id="MBD3870333.1"/>
    </source>
</evidence>
<dbReference type="InterPro" id="IPR029063">
    <property type="entry name" value="SAM-dependent_MTases_sf"/>
</dbReference>
<sequence>MTVEEALRSGAALLPSREGLPDPRREAAWLLGAAWGVEEVTLRLYPERELPVEVERRYGGWLERRVAGEPAHHLTGTCPFWGREFEISPAVLVPRPETELVVETALELPLPNNARILDVGTGSGCIALTLAAERPGWRVSAVDRSSAALEIARRNSNRLGAAVALYRGDLATAVAPPWDLIVANLPYVPKDVLARLPLEVRHDPVAALDGGSDGLDLVRSLLSDLRRLLRPCGGAILEIGEGQADAVAEIASMAGLAVARRVRDVGGVDRVIVLQPR</sequence>
<dbReference type="Gene3D" id="1.10.8.10">
    <property type="entry name" value="DNA helicase RuvA subunit, C-terminal domain"/>
    <property type="match status" value="1"/>
</dbReference>
<dbReference type="Pfam" id="PF17827">
    <property type="entry name" value="PrmC_N"/>
    <property type="match status" value="1"/>
</dbReference>
<organism evidence="8 9">
    <name type="scientific">Candidatus Sulfomarinibacter kjeldsenii</name>
    <dbReference type="NCBI Taxonomy" id="2885994"/>
    <lineage>
        <taxon>Bacteria</taxon>
        <taxon>Pseudomonadati</taxon>
        <taxon>Acidobacteriota</taxon>
        <taxon>Thermoanaerobaculia</taxon>
        <taxon>Thermoanaerobaculales</taxon>
        <taxon>Candidatus Sulfomarinibacteraceae</taxon>
        <taxon>Candidatus Sulfomarinibacter</taxon>
    </lineage>
</organism>
<dbReference type="SUPFAM" id="SSF53335">
    <property type="entry name" value="S-adenosyl-L-methionine-dependent methyltransferases"/>
    <property type="match status" value="1"/>
</dbReference>
<dbReference type="InterPro" id="IPR019874">
    <property type="entry name" value="RF_methyltr_PrmC"/>
</dbReference>
<dbReference type="EMBL" id="JACXWA010000055">
    <property type="protein sequence ID" value="MBD3870333.1"/>
    <property type="molecule type" value="Genomic_DNA"/>
</dbReference>
<evidence type="ECO:0000256" key="4">
    <source>
        <dbReference type="ARBA" id="ARBA00048391"/>
    </source>
</evidence>
<dbReference type="HAMAP" id="MF_02126">
    <property type="entry name" value="RF_methyltr_PrmC"/>
    <property type="match status" value="1"/>
</dbReference>
<comment type="similarity">
    <text evidence="5">Belongs to the protein N5-glutamine methyltransferase family. PrmC subfamily.</text>
</comment>
<dbReference type="EC" id="2.1.1.297" evidence="5"/>
<dbReference type="Gene3D" id="3.40.50.150">
    <property type="entry name" value="Vaccinia Virus protein VP39"/>
    <property type="match status" value="1"/>
</dbReference>
<dbReference type="GO" id="GO:0102559">
    <property type="term" value="F:peptide chain release factor N(5)-glutamine methyltransferase activity"/>
    <property type="evidence" value="ECO:0007669"/>
    <property type="project" value="UniProtKB-EC"/>
</dbReference>
<reference evidence="8 9" key="1">
    <citation type="submission" date="2020-08" db="EMBL/GenBank/DDBJ databases">
        <title>Acidobacteriota in marine sediments use diverse sulfur dissimilation pathways.</title>
        <authorList>
            <person name="Wasmund K."/>
        </authorList>
    </citation>
    <scope>NUCLEOTIDE SEQUENCE [LARGE SCALE GENOMIC DNA]</scope>
    <source>
        <strain evidence="8">MAG AM3-A</strain>
    </source>
</reference>
<evidence type="ECO:0000256" key="1">
    <source>
        <dbReference type="ARBA" id="ARBA00022603"/>
    </source>
</evidence>
<evidence type="ECO:0000256" key="2">
    <source>
        <dbReference type="ARBA" id="ARBA00022679"/>
    </source>
</evidence>
<dbReference type="Proteomes" id="UP000598633">
    <property type="component" value="Unassembled WGS sequence"/>
</dbReference>
<dbReference type="InterPro" id="IPR040758">
    <property type="entry name" value="PrmC_N"/>
</dbReference>
<comment type="catalytic activity">
    <reaction evidence="4 5">
        <text>L-glutaminyl-[peptide chain release factor] + S-adenosyl-L-methionine = N(5)-methyl-L-glutaminyl-[peptide chain release factor] + S-adenosyl-L-homocysteine + H(+)</text>
        <dbReference type="Rhea" id="RHEA:42896"/>
        <dbReference type="Rhea" id="RHEA-COMP:10271"/>
        <dbReference type="Rhea" id="RHEA-COMP:10272"/>
        <dbReference type="ChEBI" id="CHEBI:15378"/>
        <dbReference type="ChEBI" id="CHEBI:30011"/>
        <dbReference type="ChEBI" id="CHEBI:57856"/>
        <dbReference type="ChEBI" id="CHEBI:59789"/>
        <dbReference type="ChEBI" id="CHEBI:61891"/>
        <dbReference type="EC" id="2.1.1.297"/>
    </reaction>
</comment>
<dbReference type="Pfam" id="PF05175">
    <property type="entry name" value="MTS"/>
    <property type="match status" value="1"/>
</dbReference>
<feature type="domain" description="Methyltransferase small" evidence="6">
    <location>
        <begin position="108"/>
        <end position="187"/>
    </location>
</feature>
<keyword evidence="2 5" id="KW-0808">Transferase</keyword>
<dbReference type="NCBIfam" id="TIGR00536">
    <property type="entry name" value="hemK_fam"/>
    <property type="match status" value="1"/>
</dbReference>
<comment type="caution">
    <text evidence="5">Lacks conserved residue(s) required for the propagation of feature annotation.</text>
</comment>
<dbReference type="PANTHER" id="PTHR18895:SF74">
    <property type="entry name" value="MTRF1L RELEASE FACTOR GLUTAMINE METHYLTRANSFERASE"/>
    <property type="match status" value="1"/>
</dbReference>
<feature type="binding site" evidence="5">
    <location>
        <position position="143"/>
    </location>
    <ligand>
        <name>S-adenosyl-L-methionine</name>
        <dbReference type="ChEBI" id="CHEBI:59789"/>
    </ligand>
</feature>
<feature type="domain" description="Release factor glutamine methyltransferase N-terminal" evidence="7">
    <location>
        <begin position="5"/>
        <end position="76"/>
    </location>
</feature>
<protein>
    <recommendedName>
        <fullName evidence="5">Release factor glutamine methyltransferase</fullName>
        <shortName evidence="5">RF MTase</shortName>
        <ecNumber evidence="5">2.1.1.297</ecNumber>
    </recommendedName>
    <alternativeName>
        <fullName evidence="5">N5-glutamine methyltransferase PrmC</fullName>
    </alternativeName>
    <alternativeName>
        <fullName evidence="5">Protein-(glutamine-N5) MTase PrmC</fullName>
    </alternativeName>
    <alternativeName>
        <fullName evidence="5">Protein-glutamine N-methyltransferase PrmC</fullName>
    </alternativeName>
</protein>
<evidence type="ECO:0000313" key="9">
    <source>
        <dbReference type="Proteomes" id="UP000598633"/>
    </source>
</evidence>
<dbReference type="GO" id="GO:0032259">
    <property type="term" value="P:methylation"/>
    <property type="evidence" value="ECO:0007669"/>
    <property type="project" value="UniProtKB-KW"/>
</dbReference>
<gene>
    <name evidence="5 8" type="primary">prmC</name>
    <name evidence="8" type="ORF">IFJ97_03105</name>
</gene>
<evidence type="ECO:0000259" key="7">
    <source>
        <dbReference type="Pfam" id="PF17827"/>
    </source>
</evidence>
<comment type="function">
    <text evidence="5">Methylates the class 1 translation termination release factors RF1/PrfA and RF2/PrfB on the glutamine residue of the universally conserved GGQ motif.</text>
</comment>
<dbReference type="InterPro" id="IPR050320">
    <property type="entry name" value="N5-glutamine_MTase"/>
</dbReference>
<feature type="binding site" evidence="5">
    <location>
        <begin position="120"/>
        <end position="124"/>
    </location>
    <ligand>
        <name>S-adenosyl-L-methionine</name>
        <dbReference type="ChEBI" id="CHEBI:59789"/>
    </ligand>
</feature>
<proteinExistence type="inferred from homology"/>
<evidence type="ECO:0000256" key="5">
    <source>
        <dbReference type="HAMAP-Rule" id="MF_02126"/>
    </source>
</evidence>
<dbReference type="PANTHER" id="PTHR18895">
    <property type="entry name" value="HEMK METHYLTRANSFERASE"/>
    <property type="match status" value="1"/>
</dbReference>
<keyword evidence="1 5" id="KW-0489">Methyltransferase</keyword>
<name>A0A8J7CN82_9BACT</name>
<dbReference type="InterPro" id="IPR004556">
    <property type="entry name" value="HemK-like"/>
</dbReference>
<comment type="caution">
    <text evidence="8">The sequence shown here is derived from an EMBL/GenBank/DDBJ whole genome shotgun (WGS) entry which is preliminary data.</text>
</comment>
<dbReference type="CDD" id="cd02440">
    <property type="entry name" value="AdoMet_MTases"/>
    <property type="match status" value="1"/>
</dbReference>
<evidence type="ECO:0000256" key="3">
    <source>
        <dbReference type="ARBA" id="ARBA00022691"/>
    </source>
</evidence>
<accession>A0A8J7CN82</accession>